<feature type="transmembrane region" description="Helical" evidence="12">
    <location>
        <begin position="156"/>
        <end position="174"/>
    </location>
</feature>
<dbReference type="PANTHER" id="PTHR39188:SF3">
    <property type="entry name" value="STAGE IV SPORULATION PROTEIN FB"/>
    <property type="match status" value="1"/>
</dbReference>
<dbReference type="InterPro" id="IPR008915">
    <property type="entry name" value="Peptidase_M50"/>
</dbReference>
<comment type="subcellular location">
    <subcellularLocation>
        <location evidence="2">Membrane</location>
        <topology evidence="2">Multi-pass membrane protein</topology>
    </subcellularLocation>
</comment>
<feature type="transmembrane region" description="Helical" evidence="12">
    <location>
        <begin position="114"/>
        <end position="135"/>
    </location>
</feature>
<keyword evidence="4 14" id="KW-0645">Protease</keyword>
<dbReference type="GO" id="GO:0008233">
    <property type="term" value="F:peptidase activity"/>
    <property type="evidence" value="ECO:0007669"/>
    <property type="project" value="UniProtKB-KW"/>
</dbReference>
<dbReference type="RefSeq" id="WP_244716297.1">
    <property type="nucleotide sequence ID" value="NZ_CP095072.1"/>
</dbReference>
<keyword evidence="7" id="KW-0378">Hydrolase</keyword>
<evidence type="ECO:0000256" key="4">
    <source>
        <dbReference type="ARBA" id="ARBA00022670"/>
    </source>
</evidence>
<feature type="transmembrane region" description="Helical" evidence="12">
    <location>
        <begin position="82"/>
        <end position="102"/>
    </location>
</feature>
<dbReference type="Pfam" id="PF02163">
    <property type="entry name" value="Peptidase_M50"/>
    <property type="match status" value="1"/>
</dbReference>
<keyword evidence="11 12" id="KW-0472">Membrane</keyword>
<gene>
    <name evidence="14" type="ORF">MUN88_14655</name>
</gene>
<reference evidence="14 15" key="1">
    <citation type="submission" date="2022-04" db="EMBL/GenBank/DDBJ databases">
        <title>Gracilibacillus sp. isolated from saltern.</title>
        <authorList>
            <person name="Won M."/>
            <person name="Lee C.-M."/>
            <person name="Woen H.-Y."/>
            <person name="Kwon S.-W."/>
        </authorList>
    </citation>
    <scope>NUCLEOTIDE SEQUENCE [LARGE SCALE GENOMIC DNA]</scope>
    <source>
        <strain evidence="14 15">SSWR10-1</strain>
    </source>
</reference>
<keyword evidence="15" id="KW-1185">Reference proteome</keyword>
<feature type="domain" description="Peptidase M50" evidence="13">
    <location>
        <begin position="31"/>
        <end position="102"/>
    </location>
</feature>
<evidence type="ECO:0000256" key="6">
    <source>
        <dbReference type="ARBA" id="ARBA00022723"/>
    </source>
</evidence>
<sequence>MSNLNLPPVRIHPILYFFLFIAILTGMLVEFVIIFLIVFLHELGHYTCARIFNWRIQRIFLWVFGGVMETDEYGTRPLKEEWLVTIAGPVMHLFIYLILFLLELGNVLPDTTLIMAYQYNSFILFGNLLPIWPLDGGKLTQLSLDSFFSYQLSHKWMILISVITIVVSSLFVYMKQWLSLSFVLLIIFLIWENRLEWKRRYYKWWRFLWSRYTMQEHYRKQIEIEVPTNLRLLDLFRLFKRDTTYHIRVFDNAGNVYIVSEKDCLRGFFDNRDVTANIGQMRSG</sequence>
<evidence type="ECO:0000256" key="5">
    <source>
        <dbReference type="ARBA" id="ARBA00022692"/>
    </source>
</evidence>
<name>A0ABY4ES90_9BACI</name>
<dbReference type="GO" id="GO:0006508">
    <property type="term" value="P:proteolysis"/>
    <property type="evidence" value="ECO:0007669"/>
    <property type="project" value="UniProtKB-KW"/>
</dbReference>
<evidence type="ECO:0000256" key="9">
    <source>
        <dbReference type="ARBA" id="ARBA00022989"/>
    </source>
</evidence>
<protein>
    <submittedName>
        <fullName evidence="14">Site-2 protease family protein</fullName>
    </submittedName>
</protein>
<evidence type="ECO:0000256" key="12">
    <source>
        <dbReference type="SAM" id="Phobius"/>
    </source>
</evidence>
<dbReference type="PANTHER" id="PTHR39188">
    <property type="entry name" value="MEMBRANE-ASSOCIATED ZINC METALLOPROTEASE M50B"/>
    <property type="match status" value="1"/>
</dbReference>
<keyword evidence="9 12" id="KW-1133">Transmembrane helix</keyword>
<feature type="transmembrane region" description="Helical" evidence="12">
    <location>
        <begin position="14"/>
        <end position="40"/>
    </location>
</feature>
<keyword evidence="6" id="KW-0479">Metal-binding</keyword>
<comment type="similarity">
    <text evidence="3">Belongs to the peptidase M50B family.</text>
</comment>
<evidence type="ECO:0000256" key="8">
    <source>
        <dbReference type="ARBA" id="ARBA00022833"/>
    </source>
</evidence>
<evidence type="ECO:0000256" key="1">
    <source>
        <dbReference type="ARBA" id="ARBA00001947"/>
    </source>
</evidence>
<evidence type="ECO:0000313" key="15">
    <source>
        <dbReference type="Proteomes" id="UP000831782"/>
    </source>
</evidence>
<evidence type="ECO:0000256" key="3">
    <source>
        <dbReference type="ARBA" id="ARBA00007931"/>
    </source>
</evidence>
<dbReference type="EMBL" id="CP095072">
    <property type="protein sequence ID" value="UOQ47302.1"/>
    <property type="molecule type" value="Genomic_DNA"/>
</dbReference>
<evidence type="ECO:0000256" key="2">
    <source>
        <dbReference type="ARBA" id="ARBA00004141"/>
    </source>
</evidence>
<keyword evidence="8" id="KW-0862">Zinc</keyword>
<evidence type="ECO:0000256" key="11">
    <source>
        <dbReference type="ARBA" id="ARBA00023136"/>
    </source>
</evidence>
<evidence type="ECO:0000259" key="13">
    <source>
        <dbReference type="Pfam" id="PF02163"/>
    </source>
</evidence>
<dbReference type="Proteomes" id="UP000831782">
    <property type="component" value="Chromosome"/>
</dbReference>
<comment type="cofactor">
    <cofactor evidence="1">
        <name>Zn(2+)</name>
        <dbReference type="ChEBI" id="CHEBI:29105"/>
    </cofactor>
</comment>
<accession>A0ABY4ES90</accession>
<evidence type="ECO:0000256" key="7">
    <source>
        <dbReference type="ARBA" id="ARBA00022801"/>
    </source>
</evidence>
<keyword evidence="10" id="KW-0482">Metalloprotease</keyword>
<evidence type="ECO:0000256" key="10">
    <source>
        <dbReference type="ARBA" id="ARBA00023049"/>
    </source>
</evidence>
<organism evidence="14 15">
    <name type="scientific">Gracilibacillus caseinilyticus</name>
    <dbReference type="NCBI Taxonomy" id="2932256"/>
    <lineage>
        <taxon>Bacteria</taxon>
        <taxon>Bacillati</taxon>
        <taxon>Bacillota</taxon>
        <taxon>Bacilli</taxon>
        <taxon>Bacillales</taxon>
        <taxon>Bacillaceae</taxon>
        <taxon>Gracilibacillus</taxon>
    </lineage>
</organism>
<keyword evidence="5 12" id="KW-0812">Transmembrane</keyword>
<evidence type="ECO:0000313" key="14">
    <source>
        <dbReference type="EMBL" id="UOQ47302.1"/>
    </source>
</evidence>
<proteinExistence type="inferred from homology"/>